<name>A0A0R3K537_CALMK</name>
<reference evidence="1 2" key="1">
    <citation type="submission" date="2015-09" db="EMBL/GenBank/DDBJ databases">
        <title>Draft genome sequence of a Caloramator mitchellensis, a moderate thermophile from the Great Artesian Basin of Australia.</title>
        <authorList>
            <person name="Patel B.K."/>
        </authorList>
    </citation>
    <scope>NUCLEOTIDE SEQUENCE [LARGE SCALE GENOMIC DNA]</scope>
    <source>
        <strain evidence="1 2">VF08</strain>
    </source>
</reference>
<protein>
    <submittedName>
        <fullName evidence="1">Uncharacterized protein</fullName>
    </submittedName>
</protein>
<sequence length="76" mass="8852">MANVPDDYEEPPLNSTELIEKDFNDGKISLEKASLFKIFADYDEKRLPDKYKSNQPADTCEYAIRYLADNWDNISQ</sequence>
<organism evidence="1 2">
    <name type="scientific">Caloramator mitchellensis</name>
    <dbReference type="NCBI Taxonomy" id="908809"/>
    <lineage>
        <taxon>Bacteria</taxon>
        <taxon>Bacillati</taxon>
        <taxon>Bacillota</taxon>
        <taxon>Clostridia</taxon>
        <taxon>Eubacteriales</taxon>
        <taxon>Clostridiaceae</taxon>
        <taxon>Caloramator</taxon>
    </lineage>
</organism>
<dbReference type="EMBL" id="LKHP01000001">
    <property type="protein sequence ID" value="KRQ88050.1"/>
    <property type="molecule type" value="Genomic_DNA"/>
</dbReference>
<evidence type="ECO:0000313" key="2">
    <source>
        <dbReference type="Proteomes" id="UP000052015"/>
    </source>
</evidence>
<comment type="caution">
    <text evidence="1">The sequence shown here is derived from an EMBL/GenBank/DDBJ whole genome shotgun (WGS) entry which is preliminary data.</text>
</comment>
<dbReference type="AlphaFoldDB" id="A0A0R3K537"/>
<accession>A0A0R3K537</accession>
<dbReference type="RefSeq" id="WP_057976209.1">
    <property type="nucleotide sequence ID" value="NZ_LKHP01000001.1"/>
</dbReference>
<evidence type="ECO:0000313" key="1">
    <source>
        <dbReference type="EMBL" id="KRQ88050.1"/>
    </source>
</evidence>
<gene>
    <name evidence="1" type="ORF">ABG79_00217</name>
</gene>
<dbReference type="Proteomes" id="UP000052015">
    <property type="component" value="Unassembled WGS sequence"/>
</dbReference>
<dbReference type="STRING" id="908809.ABG79_00217"/>
<keyword evidence="2" id="KW-1185">Reference proteome</keyword>
<proteinExistence type="predicted"/>